<dbReference type="PANTHER" id="PTHR39159">
    <property type="match status" value="1"/>
</dbReference>
<name>A0ABS3UHZ5_9ACTN</name>
<dbReference type="SUPFAM" id="SSF159234">
    <property type="entry name" value="FomD-like"/>
    <property type="match status" value="1"/>
</dbReference>
<proteinExistence type="predicted"/>
<keyword evidence="1" id="KW-0378">Hydrolase</keyword>
<organism evidence="3 4">
    <name type="scientific">Actinoplanes flavus</name>
    <dbReference type="NCBI Taxonomy" id="2820290"/>
    <lineage>
        <taxon>Bacteria</taxon>
        <taxon>Bacillati</taxon>
        <taxon>Actinomycetota</taxon>
        <taxon>Actinomycetes</taxon>
        <taxon>Micromonosporales</taxon>
        <taxon>Micromonosporaceae</taxon>
        <taxon>Actinoplanes</taxon>
    </lineage>
</organism>
<dbReference type="Pfam" id="PF04167">
    <property type="entry name" value="DUF402"/>
    <property type="match status" value="1"/>
</dbReference>
<dbReference type="InterPro" id="IPR050212">
    <property type="entry name" value="Ntdp-like"/>
</dbReference>
<sequence length="182" mass="20405">MDRVELVLRKYDGRPHRSVTGLRLGDDEHGTWIGTPRGSVVRFSYGASPVEHTRHDAVRLIPHDGWWMAMFLAEPSTQEIYCDVTTPAEHSPGRITVIDLDIDVTRFRPDGRVLIEDEDEFDQHRREFGYPPEMVTRATAAAAHLHNALTRADEPFGTHALGWMTRLGGATPPRTGNPAATE</sequence>
<dbReference type="Proteomes" id="UP000679690">
    <property type="component" value="Unassembled WGS sequence"/>
</dbReference>
<gene>
    <name evidence="3" type="ORF">J5X75_12795</name>
</gene>
<dbReference type="EMBL" id="JAGFNS010000007">
    <property type="protein sequence ID" value="MBO3738398.1"/>
    <property type="molecule type" value="Genomic_DNA"/>
</dbReference>
<accession>A0ABS3UHZ5</accession>
<evidence type="ECO:0000256" key="1">
    <source>
        <dbReference type="ARBA" id="ARBA00022801"/>
    </source>
</evidence>
<dbReference type="PANTHER" id="PTHR39159:SF1">
    <property type="entry name" value="UPF0374 PROTEIN YGAC"/>
    <property type="match status" value="1"/>
</dbReference>
<protein>
    <submittedName>
        <fullName evidence="3">DUF402 domain-containing protein</fullName>
    </submittedName>
</protein>
<keyword evidence="4" id="KW-1185">Reference proteome</keyword>
<dbReference type="Gene3D" id="2.40.380.10">
    <property type="entry name" value="FomD-like"/>
    <property type="match status" value="1"/>
</dbReference>
<feature type="domain" description="DUF402" evidence="2">
    <location>
        <begin position="12"/>
        <end position="151"/>
    </location>
</feature>
<dbReference type="RefSeq" id="WP_208467561.1">
    <property type="nucleotide sequence ID" value="NZ_JAGFNS010000007.1"/>
</dbReference>
<evidence type="ECO:0000313" key="3">
    <source>
        <dbReference type="EMBL" id="MBO3738398.1"/>
    </source>
</evidence>
<dbReference type="InterPro" id="IPR035930">
    <property type="entry name" value="FomD-like_sf"/>
</dbReference>
<comment type="caution">
    <text evidence="3">The sequence shown here is derived from an EMBL/GenBank/DDBJ whole genome shotgun (WGS) entry which is preliminary data.</text>
</comment>
<evidence type="ECO:0000313" key="4">
    <source>
        <dbReference type="Proteomes" id="UP000679690"/>
    </source>
</evidence>
<reference evidence="3 4" key="1">
    <citation type="submission" date="2021-03" db="EMBL/GenBank/DDBJ databases">
        <title>Actinoplanes flavus sp. nov., a novel actinomycete isolated from Coconut Palm rhizosphere soil.</title>
        <authorList>
            <person name="Luo X."/>
        </authorList>
    </citation>
    <scope>NUCLEOTIDE SEQUENCE [LARGE SCALE GENOMIC DNA]</scope>
    <source>
        <strain evidence="3 4">NEAU-H7</strain>
    </source>
</reference>
<evidence type="ECO:0000259" key="2">
    <source>
        <dbReference type="Pfam" id="PF04167"/>
    </source>
</evidence>
<dbReference type="InterPro" id="IPR007295">
    <property type="entry name" value="DUF402"/>
</dbReference>